<evidence type="ECO:0000313" key="4">
    <source>
        <dbReference type="EMBL" id="CAF1134516.1"/>
    </source>
</evidence>
<comment type="caution">
    <text evidence="4">The sequence shown here is derived from an EMBL/GenBank/DDBJ whole genome shotgun (WGS) entry which is preliminary data.</text>
</comment>
<dbReference type="Gene3D" id="1.10.555.10">
    <property type="entry name" value="Rho GTPase activation protein"/>
    <property type="match status" value="2"/>
</dbReference>
<reference evidence="4" key="1">
    <citation type="submission" date="2021-02" db="EMBL/GenBank/DDBJ databases">
        <authorList>
            <person name="Nowell W R."/>
        </authorList>
    </citation>
    <scope>NUCLEOTIDE SEQUENCE</scope>
</reference>
<organism evidence="4 5">
    <name type="scientific">Adineta steineri</name>
    <dbReference type="NCBI Taxonomy" id="433720"/>
    <lineage>
        <taxon>Eukaryota</taxon>
        <taxon>Metazoa</taxon>
        <taxon>Spiralia</taxon>
        <taxon>Gnathifera</taxon>
        <taxon>Rotifera</taxon>
        <taxon>Eurotatoria</taxon>
        <taxon>Bdelloidea</taxon>
        <taxon>Adinetida</taxon>
        <taxon>Adinetidae</taxon>
        <taxon>Adineta</taxon>
    </lineage>
</organism>
<gene>
    <name evidence="4" type="ORF">IZO911_LOCUS24876</name>
</gene>
<sequence>MNRNLPLPRFRLDIDSITEQNHINTRTTSAPSSLISTYQPQRSQIRTRQSPCSDLQSTTIPEEYVYNGNHHRSSLSINPSSQSTKDVSKISLDNQKTSKGDNIKLRRQSWLSLHGSLDKKKTSSSSSSSTTSLKLSDNHNHNKKNDDVEEEEEEDDDEEDDEYGINYQPPRRPNYRYSLPDASPAALALRNILKRNKTNKSNRFGIGLPSDSSHSLSTFASTNFSSPLSTFRNFFSLVKLPSTKSTHSATSRHSSLTTLTNTTGNSSTTLDQTISFNSPTVQWYFETDKSQWCSSDGISKIILGSIELHNLTYVEHKQLKHIVLQRLQSSQYDLGVSIHEPKDAKSNGNVFGVALSQCVNDDDSRLQDELISTSVNNASGINRKDSTDIIDISINDEKISPSGSISSTYDSGCSISPASPSSLHISDSDYEQSKFRSVSLEALGPHEAAATTSGMNRMKTLRCYPAKVPELIRNCCDYLEKNALQTVGLFRVGVSKKRLKELKDQVNSNRSLTFDSTTNVHDIAGLMKEFLRELPEPSFTNCWFISSWCIKKTFKRNQVNSNRSLTFDSTTNVHDIAGLMKEFLRELPEPLLTRDLCGALLNIRTKLHPKDQSRALSYFISLLPSSNRDTLYTLLKFLYHISMNSQDRYSTDGKLLVAGNKMDSANLAIVFAPTILMDGKAPILSNKDTSVAMTTDQMEQGKSILKMMIEQYKELFMVPKDLHDEVCVALYEEDSAQLLRALAFKVQKGCGITSMELDDANEQLFMSLDVTPITCEMPNSAHSIFAALNPRMNQQQLIESTPRRYNLRRNSDFPCSSAHTSRSSEFLQVPMSSSQQRLTNPKHQSLSKLPRIRDIREATIDQIIFRVVDPQSLSSRPSEPVINISLADDVSTTSSTTHPDLPDVKESLSPSITPPPPPPTTTTTTTPSSSPLLREIKSYSRSKTAPLSSASGAPHFLTPKHCEARDLCGSSSNDDSPAPKTGHSTTPV</sequence>
<feature type="compositionally biased region" description="Acidic residues" evidence="2">
    <location>
        <begin position="147"/>
        <end position="163"/>
    </location>
</feature>
<evidence type="ECO:0000256" key="2">
    <source>
        <dbReference type="SAM" id="MobiDB-lite"/>
    </source>
</evidence>
<accession>A0A814RJL4</accession>
<feature type="compositionally biased region" description="Low complexity" evidence="2">
    <location>
        <begin position="123"/>
        <end position="135"/>
    </location>
</feature>
<feature type="compositionally biased region" description="Basic and acidic residues" evidence="2">
    <location>
        <begin position="136"/>
        <end position="146"/>
    </location>
</feature>
<dbReference type="GO" id="GO:0007165">
    <property type="term" value="P:signal transduction"/>
    <property type="evidence" value="ECO:0007669"/>
    <property type="project" value="InterPro"/>
</dbReference>
<dbReference type="SMART" id="SM00324">
    <property type="entry name" value="RhoGAP"/>
    <property type="match status" value="1"/>
</dbReference>
<dbReference type="PANTHER" id="PTHR12635:SF7">
    <property type="entry name" value="RHO GTPASE ACTIVATING PROTEIN 6-RELATED"/>
    <property type="match status" value="1"/>
</dbReference>
<evidence type="ECO:0000313" key="5">
    <source>
        <dbReference type="Proteomes" id="UP000663860"/>
    </source>
</evidence>
<dbReference type="Pfam" id="PF00620">
    <property type="entry name" value="RhoGAP"/>
    <property type="match status" value="2"/>
</dbReference>
<feature type="region of interest" description="Disordered" evidence="2">
    <location>
        <begin position="884"/>
        <end position="988"/>
    </location>
</feature>
<dbReference type="InterPro" id="IPR037863">
    <property type="entry name" value="RHOGAP6/36"/>
</dbReference>
<dbReference type="PANTHER" id="PTHR12635">
    <property type="entry name" value="RHO-GTPASE-ACTIVATING PROTEIN 6 FAMILY MEMBER"/>
    <property type="match status" value="1"/>
</dbReference>
<feature type="domain" description="Rho-GAP" evidence="3">
    <location>
        <begin position="459"/>
        <end position="716"/>
    </location>
</feature>
<feature type="compositionally biased region" description="Polar residues" evidence="2">
    <location>
        <begin position="813"/>
        <end position="847"/>
    </location>
</feature>
<evidence type="ECO:0000256" key="1">
    <source>
        <dbReference type="ARBA" id="ARBA00022468"/>
    </source>
</evidence>
<dbReference type="SUPFAM" id="SSF48350">
    <property type="entry name" value="GTPase activation domain, GAP"/>
    <property type="match status" value="2"/>
</dbReference>
<dbReference type="Proteomes" id="UP000663860">
    <property type="component" value="Unassembled WGS sequence"/>
</dbReference>
<dbReference type="InterPro" id="IPR000198">
    <property type="entry name" value="RhoGAP_dom"/>
</dbReference>
<keyword evidence="1" id="KW-0343">GTPase activation</keyword>
<evidence type="ECO:0000259" key="3">
    <source>
        <dbReference type="PROSITE" id="PS50238"/>
    </source>
</evidence>
<feature type="compositionally biased region" description="Low complexity" evidence="2">
    <location>
        <begin position="921"/>
        <end position="931"/>
    </location>
</feature>
<name>A0A814RJL4_9BILA</name>
<feature type="compositionally biased region" description="Polar residues" evidence="2">
    <location>
        <begin position="74"/>
        <end position="95"/>
    </location>
</feature>
<dbReference type="AlphaFoldDB" id="A0A814RJL4"/>
<feature type="compositionally biased region" description="Polar residues" evidence="2">
    <location>
        <begin position="939"/>
        <end position="951"/>
    </location>
</feature>
<dbReference type="InterPro" id="IPR008936">
    <property type="entry name" value="Rho_GTPase_activation_prot"/>
</dbReference>
<dbReference type="EMBL" id="CAJNOE010000304">
    <property type="protein sequence ID" value="CAF1134516.1"/>
    <property type="molecule type" value="Genomic_DNA"/>
</dbReference>
<protein>
    <recommendedName>
        <fullName evidence="3">Rho-GAP domain-containing protein</fullName>
    </recommendedName>
</protein>
<proteinExistence type="predicted"/>
<feature type="region of interest" description="Disordered" evidence="2">
    <location>
        <begin position="70"/>
        <end position="179"/>
    </location>
</feature>
<dbReference type="PROSITE" id="PS50238">
    <property type="entry name" value="RHOGAP"/>
    <property type="match status" value="1"/>
</dbReference>
<dbReference type="GO" id="GO:0005096">
    <property type="term" value="F:GTPase activator activity"/>
    <property type="evidence" value="ECO:0007669"/>
    <property type="project" value="UniProtKB-KW"/>
</dbReference>
<feature type="region of interest" description="Disordered" evidence="2">
    <location>
        <begin position="809"/>
        <end position="850"/>
    </location>
</feature>